<dbReference type="Pfam" id="PF20236">
    <property type="entry name" value="DUF6593"/>
    <property type="match status" value="1"/>
</dbReference>
<dbReference type="InterPro" id="IPR046528">
    <property type="entry name" value="DUF6593"/>
</dbReference>
<dbReference type="EMBL" id="KL142370">
    <property type="protein sequence ID" value="KDR81879.1"/>
    <property type="molecule type" value="Genomic_DNA"/>
</dbReference>
<organism evidence="2 3">
    <name type="scientific">Galerina marginata (strain CBS 339.88)</name>
    <dbReference type="NCBI Taxonomy" id="685588"/>
    <lineage>
        <taxon>Eukaryota</taxon>
        <taxon>Fungi</taxon>
        <taxon>Dikarya</taxon>
        <taxon>Basidiomycota</taxon>
        <taxon>Agaricomycotina</taxon>
        <taxon>Agaricomycetes</taxon>
        <taxon>Agaricomycetidae</taxon>
        <taxon>Agaricales</taxon>
        <taxon>Agaricineae</taxon>
        <taxon>Strophariaceae</taxon>
        <taxon>Galerina</taxon>
    </lineage>
</organism>
<reference evidence="3" key="1">
    <citation type="journal article" date="2014" name="Proc. Natl. Acad. Sci. U.S.A.">
        <title>Extensive sampling of basidiomycete genomes demonstrates inadequacy of the white-rot/brown-rot paradigm for wood decay fungi.</title>
        <authorList>
            <person name="Riley R."/>
            <person name="Salamov A.A."/>
            <person name="Brown D.W."/>
            <person name="Nagy L.G."/>
            <person name="Floudas D."/>
            <person name="Held B.W."/>
            <person name="Levasseur A."/>
            <person name="Lombard V."/>
            <person name="Morin E."/>
            <person name="Otillar R."/>
            <person name="Lindquist E.A."/>
            <person name="Sun H."/>
            <person name="LaButti K.M."/>
            <person name="Schmutz J."/>
            <person name="Jabbour D."/>
            <person name="Luo H."/>
            <person name="Baker S.E."/>
            <person name="Pisabarro A.G."/>
            <person name="Walton J.D."/>
            <person name="Blanchette R.A."/>
            <person name="Henrissat B."/>
            <person name="Martin F."/>
            <person name="Cullen D."/>
            <person name="Hibbett D.S."/>
            <person name="Grigoriev I.V."/>
        </authorList>
    </citation>
    <scope>NUCLEOTIDE SEQUENCE [LARGE SCALE GENOMIC DNA]</scope>
    <source>
        <strain evidence="3">CBS 339.88</strain>
    </source>
</reference>
<gene>
    <name evidence="2" type="ORF">GALMADRAFT_240147</name>
</gene>
<name>A0A067TPP4_GALM3</name>
<dbReference type="AlphaFoldDB" id="A0A067TPP4"/>
<evidence type="ECO:0000259" key="1">
    <source>
        <dbReference type="Pfam" id="PF20236"/>
    </source>
</evidence>
<dbReference type="OrthoDB" id="3054751at2759"/>
<feature type="domain" description="DUF6593" evidence="1">
    <location>
        <begin position="8"/>
        <end position="67"/>
    </location>
</feature>
<evidence type="ECO:0000313" key="2">
    <source>
        <dbReference type="EMBL" id="KDR81879.1"/>
    </source>
</evidence>
<accession>A0A067TPP4</accession>
<dbReference type="Proteomes" id="UP000027222">
    <property type="component" value="Unassembled WGS sequence"/>
</dbReference>
<evidence type="ECO:0000313" key="3">
    <source>
        <dbReference type="Proteomes" id="UP000027222"/>
    </source>
</evidence>
<dbReference type="HOGENOM" id="CLU_2320558_0_0_1"/>
<proteinExistence type="predicted"/>
<keyword evidence="3" id="KW-1185">Reference proteome</keyword>
<sequence>MDLYLVPNNPENTLLVSANGVAHYQVQTITTSNGTPVTFIQRPGASPEDRIVAEIEWKDSDTPTIIRSPLFSGVGQCVGTQGIGVQASNYLYKRHRFGP</sequence>
<protein>
    <recommendedName>
        <fullName evidence="1">DUF6593 domain-containing protein</fullName>
    </recommendedName>
</protein>